<sequence>MLRLQTQRATVLLQRQTHSSQNFSPLSLTYEQLLSESKMSLSPASRPHSTVSSKLTDPSSQSRNSPSHAIVSSSSATVLISSNSRRFRYIEPKAWNLSLWSRHCALRRLSTTEVNTSKALRDLLTYIPHLEELKLNSDIRSWCNDPEDRESWQGIMKFLPTFSGFPNLRKLMLPLPDASSLDIGFDPPWWGNASMDSLDLDELVEREDREVSELVAKGVQTLCPVVSELWVGGTCFKRDDKGVMVCPDPWPGTE</sequence>
<accession>A0A067PE00</accession>
<feature type="region of interest" description="Disordered" evidence="1">
    <location>
        <begin position="39"/>
        <end position="68"/>
    </location>
</feature>
<dbReference type="OrthoDB" id="2848819at2759"/>
<evidence type="ECO:0000313" key="3">
    <source>
        <dbReference type="Proteomes" id="UP000027265"/>
    </source>
</evidence>
<gene>
    <name evidence="2" type="ORF">JAAARDRAFT_210106</name>
</gene>
<evidence type="ECO:0000313" key="2">
    <source>
        <dbReference type="EMBL" id="KDQ53143.1"/>
    </source>
</evidence>
<proteinExistence type="predicted"/>
<keyword evidence="3" id="KW-1185">Reference proteome</keyword>
<name>A0A067PE00_9AGAM</name>
<dbReference type="EMBL" id="KL197735">
    <property type="protein sequence ID" value="KDQ53143.1"/>
    <property type="molecule type" value="Genomic_DNA"/>
</dbReference>
<dbReference type="AlphaFoldDB" id="A0A067PE00"/>
<protein>
    <submittedName>
        <fullName evidence="2">Uncharacterized protein</fullName>
    </submittedName>
</protein>
<reference evidence="3" key="1">
    <citation type="journal article" date="2014" name="Proc. Natl. Acad. Sci. U.S.A.">
        <title>Extensive sampling of basidiomycete genomes demonstrates inadequacy of the white-rot/brown-rot paradigm for wood decay fungi.</title>
        <authorList>
            <person name="Riley R."/>
            <person name="Salamov A.A."/>
            <person name="Brown D.W."/>
            <person name="Nagy L.G."/>
            <person name="Floudas D."/>
            <person name="Held B.W."/>
            <person name="Levasseur A."/>
            <person name="Lombard V."/>
            <person name="Morin E."/>
            <person name="Otillar R."/>
            <person name="Lindquist E.A."/>
            <person name="Sun H."/>
            <person name="LaButti K.M."/>
            <person name="Schmutz J."/>
            <person name="Jabbour D."/>
            <person name="Luo H."/>
            <person name="Baker S.E."/>
            <person name="Pisabarro A.G."/>
            <person name="Walton J.D."/>
            <person name="Blanchette R.A."/>
            <person name="Henrissat B."/>
            <person name="Martin F."/>
            <person name="Cullen D."/>
            <person name="Hibbett D.S."/>
            <person name="Grigoriev I.V."/>
        </authorList>
    </citation>
    <scope>NUCLEOTIDE SEQUENCE [LARGE SCALE GENOMIC DNA]</scope>
    <source>
        <strain evidence="3">MUCL 33604</strain>
    </source>
</reference>
<evidence type="ECO:0000256" key="1">
    <source>
        <dbReference type="SAM" id="MobiDB-lite"/>
    </source>
</evidence>
<dbReference type="InParanoid" id="A0A067PE00"/>
<dbReference type="HOGENOM" id="CLU_1094432_0_0_1"/>
<feature type="compositionally biased region" description="Polar residues" evidence="1">
    <location>
        <begin position="39"/>
        <end position="64"/>
    </location>
</feature>
<organism evidence="2 3">
    <name type="scientific">Jaapia argillacea MUCL 33604</name>
    <dbReference type="NCBI Taxonomy" id="933084"/>
    <lineage>
        <taxon>Eukaryota</taxon>
        <taxon>Fungi</taxon>
        <taxon>Dikarya</taxon>
        <taxon>Basidiomycota</taxon>
        <taxon>Agaricomycotina</taxon>
        <taxon>Agaricomycetes</taxon>
        <taxon>Agaricomycetidae</taxon>
        <taxon>Jaapiales</taxon>
        <taxon>Jaapiaceae</taxon>
        <taxon>Jaapia</taxon>
    </lineage>
</organism>
<dbReference type="Proteomes" id="UP000027265">
    <property type="component" value="Unassembled WGS sequence"/>
</dbReference>